<name>W7YGA7_9BACL</name>
<dbReference type="Gene3D" id="3.40.50.300">
    <property type="entry name" value="P-loop containing nucleotide triphosphate hydrolases"/>
    <property type="match status" value="1"/>
</dbReference>
<gene>
    <name evidence="7" type="ORF">JCM16418_4136</name>
</gene>
<dbReference type="InterPro" id="IPR014001">
    <property type="entry name" value="Helicase_ATP-bd"/>
</dbReference>
<feature type="domain" description="Helicase C-terminal" evidence="6">
    <location>
        <begin position="394"/>
        <end position="554"/>
    </location>
</feature>
<keyword evidence="8" id="KW-1185">Reference proteome</keyword>
<dbReference type="eggNOG" id="COG0553">
    <property type="taxonomic scope" value="Bacteria"/>
</dbReference>
<organism evidence="7 8">
    <name type="scientific">Paenibacillus pini JCM 16418</name>
    <dbReference type="NCBI Taxonomy" id="1236976"/>
    <lineage>
        <taxon>Bacteria</taxon>
        <taxon>Bacillati</taxon>
        <taxon>Bacillota</taxon>
        <taxon>Bacilli</taxon>
        <taxon>Bacillales</taxon>
        <taxon>Paenibacillaceae</taxon>
        <taxon>Paenibacillus</taxon>
    </lineage>
</organism>
<evidence type="ECO:0000256" key="4">
    <source>
        <dbReference type="ARBA" id="ARBA00022840"/>
    </source>
</evidence>
<feature type="domain" description="Helicase ATP-binding" evidence="5">
    <location>
        <begin position="90"/>
        <end position="244"/>
    </location>
</feature>
<dbReference type="PROSITE" id="PS51194">
    <property type="entry name" value="HELICASE_CTER"/>
    <property type="match status" value="1"/>
</dbReference>
<dbReference type="PROSITE" id="PS51192">
    <property type="entry name" value="HELICASE_ATP_BIND_1"/>
    <property type="match status" value="1"/>
</dbReference>
<dbReference type="GO" id="GO:0004386">
    <property type="term" value="F:helicase activity"/>
    <property type="evidence" value="ECO:0007669"/>
    <property type="project" value="UniProtKB-KW"/>
</dbReference>
<dbReference type="InterPro" id="IPR038718">
    <property type="entry name" value="SNF2-like_sf"/>
</dbReference>
<evidence type="ECO:0000259" key="5">
    <source>
        <dbReference type="PROSITE" id="PS51192"/>
    </source>
</evidence>
<dbReference type="EMBL" id="BAVZ01000016">
    <property type="protein sequence ID" value="GAF09970.1"/>
    <property type="molecule type" value="Genomic_DNA"/>
</dbReference>
<dbReference type="InterPro" id="IPR057342">
    <property type="entry name" value="DEXDc_RapA"/>
</dbReference>
<dbReference type="CDD" id="cd18011">
    <property type="entry name" value="DEXDc_RapA"/>
    <property type="match status" value="1"/>
</dbReference>
<dbReference type="Proteomes" id="UP000019364">
    <property type="component" value="Unassembled WGS sequence"/>
</dbReference>
<dbReference type="AlphaFoldDB" id="W7YGA7"/>
<sequence length="606" mass="69795">MMIYDYYRQLMTNNFWYNITKFVLGGVSLKVVMPSEVQMQALLSGKSSSLNVKLELQSQTIRLQRGFDRLVCLSEIDIEPRPWQTEAALKVLRDMKGSAILADEVGLGKTIEAGLIIKELCTRGLIKSVLILVPAPLVEQWKEELAEKFHIELKDSKESGWEKDNFIISSIPGLVRSEERKRKISERTFDLLVVDEAHCLKNHTTATYKFIYSISKINTLLMSATPIQNDIRELYNLVNILKPGYLRSRKLFREEYIINRYTPKNIENLKDLLNNVMIRNRRANTLVELPRRHVYSLEIELSDIERDFHNQVIDFCRNIYRKYVDGQIPIGWDKTEINLIVLILLMLLKQNCSSPHSTLRTLRNRMLPRLSGFDDQKICEDLIGFGESIGIPTKTLELIKIIKANNNQVIVYSEYIPTIEMLQSVFTDQGVTFTTYHGGLSSIQKQISIERFRDGKCQVFISTESGGQGLNLQFCHRLINYDLPWNPMRIEQRIGRVHRFGQVNNVEIYTMPTKGTIDEYLLYILTSKVNLFEIVIGELDTILSYMKVENDSLEVKIGKIILESVSASEIENKLREIGEDMLKAKQELEDDIDQTTKILNLIGVGA</sequence>
<keyword evidence="4" id="KW-0067">ATP-binding</keyword>
<proteinExistence type="predicted"/>
<accession>W7YGA7</accession>
<dbReference type="Pfam" id="PF00271">
    <property type="entry name" value="Helicase_C"/>
    <property type="match status" value="1"/>
</dbReference>
<comment type="caution">
    <text evidence="7">The sequence shown here is derived from an EMBL/GenBank/DDBJ whole genome shotgun (WGS) entry which is preliminary data.</text>
</comment>
<dbReference type="OrthoDB" id="9815272at2"/>
<dbReference type="InterPro" id="IPR000330">
    <property type="entry name" value="SNF2_N"/>
</dbReference>
<protein>
    <submittedName>
        <fullName evidence="7">Helicase</fullName>
    </submittedName>
</protein>
<evidence type="ECO:0000256" key="1">
    <source>
        <dbReference type="ARBA" id="ARBA00022741"/>
    </source>
</evidence>
<keyword evidence="1" id="KW-0547">Nucleotide-binding</keyword>
<dbReference type="CDD" id="cd18793">
    <property type="entry name" value="SF2_C_SNF"/>
    <property type="match status" value="1"/>
</dbReference>
<dbReference type="SMART" id="SM00487">
    <property type="entry name" value="DEXDc"/>
    <property type="match status" value="1"/>
</dbReference>
<reference evidence="7 8" key="1">
    <citation type="journal article" date="2014" name="Genome Announc.">
        <title>Draft Genome Sequence of Paenibacillus pini JCM 16418T, Isolated from the Rhizosphere of Pine Tree.</title>
        <authorList>
            <person name="Yuki M."/>
            <person name="Oshima K."/>
            <person name="Suda W."/>
            <person name="Oshida Y."/>
            <person name="Kitamura K."/>
            <person name="Iida Y."/>
            <person name="Hattori M."/>
            <person name="Ohkuma M."/>
        </authorList>
    </citation>
    <scope>NUCLEOTIDE SEQUENCE [LARGE SCALE GENOMIC DNA]</scope>
    <source>
        <strain evidence="7 8">JCM 16418</strain>
    </source>
</reference>
<dbReference type="STRING" id="1236976.JCM16418_4136"/>
<dbReference type="SMART" id="SM00490">
    <property type="entry name" value="HELICc"/>
    <property type="match status" value="1"/>
</dbReference>
<dbReference type="SUPFAM" id="SSF52540">
    <property type="entry name" value="P-loop containing nucleoside triphosphate hydrolases"/>
    <property type="match status" value="2"/>
</dbReference>
<keyword evidence="2" id="KW-0378">Hydrolase</keyword>
<dbReference type="Pfam" id="PF00176">
    <property type="entry name" value="SNF2-rel_dom"/>
    <property type="match status" value="1"/>
</dbReference>
<dbReference type="Gene3D" id="3.40.50.10810">
    <property type="entry name" value="Tandem AAA-ATPase domain"/>
    <property type="match status" value="1"/>
</dbReference>
<dbReference type="InterPro" id="IPR027417">
    <property type="entry name" value="P-loop_NTPase"/>
</dbReference>
<dbReference type="PANTHER" id="PTHR10799">
    <property type="entry name" value="SNF2/RAD54 HELICASE FAMILY"/>
    <property type="match status" value="1"/>
</dbReference>
<evidence type="ECO:0000256" key="2">
    <source>
        <dbReference type="ARBA" id="ARBA00022801"/>
    </source>
</evidence>
<dbReference type="InterPro" id="IPR001650">
    <property type="entry name" value="Helicase_C-like"/>
</dbReference>
<evidence type="ECO:0000313" key="8">
    <source>
        <dbReference type="Proteomes" id="UP000019364"/>
    </source>
</evidence>
<dbReference type="GO" id="GO:0005524">
    <property type="term" value="F:ATP binding"/>
    <property type="evidence" value="ECO:0007669"/>
    <property type="project" value="UniProtKB-KW"/>
</dbReference>
<evidence type="ECO:0000256" key="3">
    <source>
        <dbReference type="ARBA" id="ARBA00022806"/>
    </source>
</evidence>
<dbReference type="GO" id="GO:0016787">
    <property type="term" value="F:hydrolase activity"/>
    <property type="evidence" value="ECO:0007669"/>
    <property type="project" value="UniProtKB-KW"/>
</dbReference>
<evidence type="ECO:0000313" key="7">
    <source>
        <dbReference type="EMBL" id="GAF09970.1"/>
    </source>
</evidence>
<keyword evidence="3 7" id="KW-0347">Helicase</keyword>
<evidence type="ECO:0000259" key="6">
    <source>
        <dbReference type="PROSITE" id="PS51194"/>
    </source>
</evidence>
<dbReference type="InterPro" id="IPR049730">
    <property type="entry name" value="SNF2/RAD54-like_C"/>
</dbReference>